<sequence length="149" mass="17172">MSYENNEKKLESVYSTRIRAGKRRTYFFDVRATRGNDYYLTITESRKRFDNNGYDRHKIFLYKEDFNKFIKALNEAVDYVKTELMPDFDFDAFNHEYNDAEEGAEPQDVAAVVAEEPVEEESPAVVAAPAQTVAETVAASNASEEVDKW</sequence>
<dbReference type="EMBL" id="FUWH01000016">
    <property type="protein sequence ID" value="SKA20725.1"/>
    <property type="molecule type" value="Genomic_DNA"/>
</dbReference>
<evidence type="ECO:0008006" key="5">
    <source>
        <dbReference type="Google" id="ProtNLM"/>
    </source>
</evidence>
<evidence type="ECO:0000313" key="3">
    <source>
        <dbReference type="EMBL" id="SKA20725.1"/>
    </source>
</evidence>
<dbReference type="InterPro" id="IPR006628">
    <property type="entry name" value="PUR-bd_fam"/>
</dbReference>
<dbReference type="OrthoDB" id="765973at2"/>
<protein>
    <recommendedName>
        <fullName evidence="5">DNA-binding protein</fullName>
    </recommendedName>
</protein>
<dbReference type="GO" id="GO:0000977">
    <property type="term" value="F:RNA polymerase II transcription regulatory region sequence-specific DNA binding"/>
    <property type="evidence" value="ECO:0007669"/>
    <property type="project" value="InterPro"/>
</dbReference>
<dbReference type="GO" id="GO:0032422">
    <property type="term" value="F:purine-rich negative regulatory element binding"/>
    <property type="evidence" value="ECO:0007669"/>
    <property type="project" value="InterPro"/>
</dbReference>
<accession>A0A1T4RXR1</accession>
<dbReference type="STRING" id="413434.SAMN04488132_11623"/>
<keyword evidence="4" id="KW-1185">Reference proteome</keyword>
<proteinExistence type="inferred from homology"/>
<reference evidence="3 4" key="1">
    <citation type="submission" date="2017-02" db="EMBL/GenBank/DDBJ databases">
        <authorList>
            <person name="Peterson S.W."/>
        </authorList>
    </citation>
    <scope>NUCLEOTIDE SEQUENCE [LARGE SCALE GENOMIC DNA]</scope>
    <source>
        <strain evidence="3 4">DSM 22335</strain>
    </source>
</reference>
<gene>
    <name evidence="3" type="ORF">SAMN04488132_11623</name>
</gene>
<comment type="similarity">
    <text evidence="1">Belongs to the PUR DNA-binding protein family.</text>
</comment>
<dbReference type="SMART" id="SM00712">
    <property type="entry name" value="PUR"/>
    <property type="match status" value="1"/>
</dbReference>
<organism evidence="3 4">
    <name type="scientific">Sediminibacterium ginsengisoli</name>
    <dbReference type="NCBI Taxonomy" id="413434"/>
    <lineage>
        <taxon>Bacteria</taxon>
        <taxon>Pseudomonadati</taxon>
        <taxon>Bacteroidota</taxon>
        <taxon>Chitinophagia</taxon>
        <taxon>Chitinophagales</taxon>
        <taxon>Chitinophagaceae</taxon>
        <taxon>Sediminibacterium</taxon>
    </lineage>
</organism>
<keyword evidence="2" id="KW-0238">DNA-binding</keyword>
<dbReference type="Gene3D" id="3.10.450.700">
    <property type="match status" value="1"/>
</dbReference>
<dbReference type="Pfam" id="PF11680">
    <property type="entry name" value="DUF3276"/>
    <property type="match status" value="1"/>
</dbReference>
<dbReference type="Proteomes" id="UP000190888">
    <property type="component" value="Unassembled WGS sequence"/>
</dbReference>
<dbReference type="AlphaFoldDB" id="A0A1T4RXR1"/>
<evidence type="ECO:0000256" key="1">
    <source>
        <dbReference type="ARBA" id="ARBA00009251"/>
    </source>
</evidence>
<name>A0A1T4RXR1_9BACT</name>
<evidence type="ECO:0000313" key="4">
    <source>
        <dbReference type="Proteomes" id="UP000190888"/>
    </source>
</evidence>
<evidence type="ECO:0000256" key="2">
    <source>
        <dbReference type="ARBA" id="ARBA00023125"/>
    </source>
</evidence>
<dbReference type="RefSeq" id="WP_078832873.1">
    <property type="nucleotide sequence ID" value="NZ_FUWH01000016.1"/>
</dbReference>